<dbReference type="EMBL" id="BGPR01000815">
    <property type="protein sequence ID" value="GBM36589.1"/>
    <property type="molecule type" value="Genomic_DNA"/>
</dbReference>
<evidence type="ECO:0000313" key="2">
    <source>
        <dbReference type="EMBL" id="GBM36589.1"/>
    </source>
</evidence>
<dbReference type="Proteomes" id="UP000499080">
    <property type="component" value="Unassembled WGS sequence"/>
</dbReference>
<name>A0A4Y2F875_ARAVE</name>
<accession>A0A4Y2F875</accession>
<proteinExistence type="predicted"/>
<feature type="region of interest" description="Disordered" evidence="1">
    <location>
        <begin position="1"/>
        <end position="23"/>
    </location>
</feature>
<sequence>MNARSMQRSTIGTLPANGLANTGSKTPVFSKFRLRIPNQHHGISSPRVYISSIAPSFPFSSLLKHLTFRGQGVADELFLSDSSSSWTNHPTAVVCLPPRC</sequence>
<evidence type="ECO:0000313" key="3">
    <source>
        <dbReference type="Proteomes" id="UP000499080"/>
    </source>
</evidence>
<protein>
    <submittedName>
        <fullName evidence="2">Uncharacterized protein</fullName>
    </submittedName>
</protein>
<organism evidence="2 3">
    <name type="scientific">Araneus ventricosus</name>
    <name type="common">Orbweaver spider</name>
    <name type="synonym">Epeira ventricosa</name>
    <dbReference type="NCBI Taxonomy" id="182803"/>
    <lineage>
        <taxon>Eukaryota</taxon>
        <taxon>Metazoa</taxon>
        <taxon>Ecdysozoa</taxon>
        <taxon>Arthropoda</taxon>
        <taxon>Chelicerata</taxon>
        <taxon>Arachnida</taxon>
        <taxon>Araneae</taxon>
        <taxon>Araneomorphae</taxon>
        <taxon>Entelegynae</taxon>
        <taxon>Araneoidea</taxon>
        <taxon>Araneidae</taxon>
        <taxon>Araneus</taxon>
    </lineage>
</organism>
<evidence type="ECO:0000256" key="1">
    <source>
        <dbReference type="SAM" id="MobiDB-lite"/>
    </source>
</evidence>
<reference evidence="2 3" key="1">
    <citation type="journal article" date="2019" name="Sci. Rep.">
        <title>Orb-weaving spider Araneus ventricosus genome elucidates the spidroin gene catalogue.</title>
        <authorList>
            <person name="Kono N."/>
            <person name="Nakamura H."/>
            <person name="Ohtoshi R."/>
            <person name="Moran D.A.P."/>
            <person name="Shinohara A."/>
            <person name="Yoshida Y."/>
            <person name="Fujiwara M."/>
            <person name="Mori M."/>
            <person name="Tomita M."/>
            <person name="Arakawa K."/>
        </authorList>
    </citation>
    <scope>NUCLEOTIDE SEQUENCE [LARGE SCALE GENOMIC DNA]</scope>
</reference>
<dbReference type="AlphaFoldDB" id="A0A4Y2F875"/>
<comment type="caution">
    <text evidence="2">The sequence shown here is derived from an EMBL/GenBank/DDBJ whole genome shotgun (WGS) entry which is preliminary data.</text>
</comment>
<keyword evidence="3" id="KW-1185">Reference proteome</keyword>
<gene>
    <name evidence="2" type="ORF">AVEN_162028_1</name>
</gene>
<feature type="compositionally biased region" description="Polar residues" evidence="1">
    <location>
        <begin position="1"/>
        <end position="12"/>
    </location>
</feature>